<gene>
    <name evidence="2" type="ORF">SAMN04489742_2964</name>
</gene>
<accession>A0A1H1EJC5</accession>
<keyword evidence="3" id="KW-1185">Reference proteome</keyword>
<organism evidence="2 3">
    <name type="scientific">Crystallibacter crystallopoietes</name>
    <dbReference type="NCBI Taxonomy" id="37928"/>
    <lineage>
        <taxon>Bacteria</taxon>
        <taxon>Bacillati</taxon>
        <taxon>Actinomycetota</taxon>
        <taxon>Actinomycetes</taxon>
        <taxon>Micrococcales</taxon>
        <taxon>Micrococcaceae</taxon>
        <taxon>Crystallibacter</taxon>
    </lineage>
</organism>
<evidence type="ECO:0000313" key="2">
    <source>
        <dbReference type="EMBL" id="SDQ88832.1"/>
    </source>
</evidence>
<dbReference type="GO" id="GO:0004386">
    <property type="term" value="F:helicase activity"/>
    <property type="evidence" value="ECO:0007669"/>
    <property type="project" value="UniProtKB-KW"/>
</dbReference>
<dbReference type="STRING" id="37928.SAMN04489742_2964"/>
<sequence length="348" mass="36004">MPEVLLVTEAARLRDEVARIAAAAGVGLRIVAVQDLGRVPDGSVLVLGSDAASRMPRLGADVIVAGFPEESVLLWEQAAMVAAHRVAVLPDAAAWLAEYLSRNRQRDGAGTVVAVLGATGGIGCSTLACWLAAETAAQGVSTLLVDTDQLGSGLDLGLAPEPLTGLRWPDLAGVKGAVNPAQLRASLPVTNGFSVLSWGGGETSSPALDVPAHAIGGVMAAASEGFSLVVIDAGRVQQGLDRWLDTADQALLLMPSGTRGVLAARAAAEILHPLTVSAVVRGPLPAGLDEELAAASAGLELAGYVPRLRGMGLVQETGRLLERGQSRRVRRPVRRLARQIMHLPSKER</sequence>
<keyword evidence="2" id="KW-0347">Helicase</keyword>
<evidence type="ECO:0000259" key="1">
    <source>
        <dbReference type="Pfam" id="PF26563"/>
    </source>
</evidence>
<dbReference type="EMBL" id="FNKH01000002">
    <property type="protein sequence ID" value="SDQ88832.1"/>
    <property type="molecule type" value="Genomic_DNA"/>
</dbReference>
<dbReference type="Gene3D" id="3.40.50.300">
    <property type="entry name" value="P-loop containing nucleotide triphosphate hydrolases"/>
    <property type="match status" value="1"/>
</dbReference>
<protein>
    <submittedName>
        <fullName evidence="2">Helicase/secretion neighborhood CpaE-like protein</fullName>
    </submittedName>
</protein>
<dbReference type="SUPFAM" id="SSF52540">
    <property type="entry name" value="P-loop containing nucleoside triphosphate hydrolases"/>
    <property type="match status" value="1"/>
</dbReference>
<reference evidence="2 3" key="1">
    <citation type="submission" date="2016-10" db="EMBL/GenBank/DDBJ databases">
        <authorList>
            <person name="de Groot N.N."/>
        </authorList>
    </citation>
    <scope>NUCLEOTIDE SEQUENCE [LARGE SCALE GENOMIC DNA]</scope>
    <source>
        <strain evidence="2 3">DSM 20117</strain>
    </source>
</reference>
<name>A0A1H1EJC5_9MICC</name>
<dbReference type="InterPro" id="IPR022521">
    <property type="entry name" value="Rv3660c"/>
</dbReference>
<keyword evidence="2" id="KW-0547">Nucleotide-binding</keyword>
<dbReference type="KEGG" id="acry:AC20117_02655"/>
<keyword evidence="2" id="KW-0067">ATP-binding</keyword>
<proteinExistence type="predicted"/>
<dbReference type="Pfam" id="PF26563">
    <property type="entry name" value="Rv3660c_N"/>
    <property type="match status" value="1"/>
</dbReference>
<feature type="domain" description="Rv3660c-like CheY-like N-terminal" evidence="1">
    <location>
        <begin position="7"/>
        <end position="107"/>
    </location>
</feature>
<dbReference type="InterPro" id="IPR059050">
    <property type="entry name" value="Rv3660c_N"/>
</dbReference>
<evidence type="ECO:0000313" key="3">
    <source>
        <dbReference type="Proteomes" id="UP000181917"/>
    </source>
</evidence>
<dbReference type="NCBIfam" id="TIGR03815">
    <property type="entry name" value="CpaE_hom_Actino"/>
    <property type="match status" value="1"/>
</dbReference>
<keyword evidence="2" id="KW-0378">Hydrolase</keyword>
<dbReference type="Proteomes" id="UP000181917">
    <property type="component" value="Unassembled WGS sequence"/>
</dbReference>
<dbReference type="InterPro" id="IPR027417">
    <property type="entry name" value="P-loop_NTPase"/>
</dbReference>
<dbReference type="AlphaFoldDB" id="A0A1H1EJC5"/>